<dbReference type="OrthoDB" id="419183at2759"/>
<organism evidence="2 3">
    <name type="scientific">Caligus rogercresseyi</name>
    <name type="common">Sea louse</name>
    <dbReference type="NCBI Taxonomy" id="217165"/>
    <lineage>
        <taxon>Eukaryota</taxon>
        <taxon>Metazoa</taxon>
        <taxon>Ecdysozoa</taxon>
        <taxon>Arthropoda</taxon>
        <taxon>Crustacea</taxon>
        <taxon>Multicrustacea</taxon>
        <taxon>Hexanauplia</taxon>
        <taxon>Copepoda</taxon>
        <taxon>Siphonostomatoida</taxon>
        <taxon>Caligidae</taxon>
        <taxon>Caligus</taxon>
    </lineage>
</organism>
<evidence type="ECO:0000313" key="3">
    <source>
        <dbReference type="Proteomes" id="UP000595437"/>
    </source>
</evidence>
<feature type="region of interest" description="Disordered" evidence="1">
    <location>
        <begin position="1"/>
        <end position="77"/>
    </location>
</feature>
<evidence type="ECO:0000313" key="2">
    <source>
        <dbReference type="EMBL" id="QQP41844.1"/>
    </source>
</evidence>
<evidence type="ECO:0000256" key="1">
    <source>
        <dbReference type="SAM" id="MobiDB-lite"/>
    </source>
</evidence>
<accession>A0A7T8K125</accession>
<name>A0A7T8K125_CALRO</name>
<dbReference type="Proteomes" id="UP000595437">
    <property type="component" value="Chromosome 11"/>
</dbReference>
<sequence>KSNSKESDDDDLWMPSEAPPKKPQFKDSSKSSRPANNNKKSSSSKNAVNSGAKAGVKRRRRSNSESSLEESVMTSYGASLRDPNRQCLANCTNTLALDPNTVRINAGLIWHPFEYSNLPDRIREWNLTPCLAEKNNLKELESIHAKQVKIVWKFVEFVQS</sequence>
<dbReference type="EMBL" id="CP045900">
    <property type="protein sequence ID" value="QQP41844.1"/>
    <property type="molecule type" value="Genomic_DNA"/>
</dbReference>
<feature type="compositionally biased region" description="Low complexity" evidence="1">
    <location>
        <begin position="31"/>
        <end position="54"/>
    </location>
</feature>
<feature type="non-terminal residue" evidence="2">
    <location>
        <position position="1"/>
    </location>
</feature>
<gene>
    <name evidence="2" type="ORF">FKW44_016322</name>
</gene>
<proteinExistence type="predicted"/>
<protein>
    <submittedName>
        <fullName evidence="2">PHD finger and CXXC domaincontaining protein CG17446like</fullName>
    </submittedName>
</protein>
<reference evidence="3" key="1">
    <citation type="submission" date="2021-01" db="EMBL/GenBank/DDBJ databases">
        <title>Caligus Genome Assembly.</title>
        <authorList>
            <person name="Gallardo-Escarate C."/>
        </authorList>
    </citation>
    <scope>NUCLEOTIDE SEQUENCE [LARGE SCALE GENOMIC DNA]</scope>
</reference>
<keyword evidence="3" id="KW-1185">Reference proteome</keyword>
<dbReference type="AlphaFoldDB" id="A0A7T8K125"/>